<dbReference type="GeneID" id="33570259"/>
<reference evidence="3 4" key="1">
    <citation type="submission" date="2016-07" db="EMBL/GenBank/DDBJ databases">
        <title>Pervasive Adenine N6-methylation of Active Genes in Fungi.</title>
        <authorList>
            <consortium name="DOE Joint Genome Institute"/>
            <person name="Mondo S.J."/>
            <person name="Dannebaum R.O."/>
            <person name="Kuo R.C."/>
            <person name="Labutti K."/>
            <person name="Haridas S."/>
            <person name="Kuo A."/>
            <person name="Salamov A."/>
            <person name="Ahrendt S.R."/>
            <person name="Lipzen A."/>
            <person name="Sullivan W."/>
            <person name="Andreopoulos W.B."/>
            <person name="Clum A."/>
            <person name="Lindquist E."/>
            <person name="Daum C."/>
            <person name="Ramamoorthy G.K."/>
            <person name="Gryganskyi A."/>
            <person name="Culley D."/>
            <person name="Magnuson J.K."/>
            <person name="James T.Y."/>
            <person name="O'Malley M.A."/>
            <person name="Stajich J.E."/>
            <person name="Spatafora J.W."/>
            <person name="Visel A."/>
            <person name="Grigoriev I.V."/>
        </authorList>
    </citation>
    <scope>NUCLEOTIDE SEQUENCE [LARGE SCALE GENOMIC DNA]</scope>
    <source>
        <strain evidence="3 4">NRRL 3116</strain>
    </source>
</reference>
<proteinExistence type="predicted"/>
<protein>
    <recommendedName>
        <fullName evidence="2">Domain of unknown function at the cortex 1 domain-containing protein</fullName>
    </recommendedName>
</protein>
<dbReference type="RefSeq" id="XP_021885352.1">
    <property type="nucleotide sequence ID" value="XM_022028416.1"/>
</dbReference>
<accession>A0A1Y2GZC0</accession>
<dbReference type="STRING" id="64571.A0A1Y2GZC0"/>
<dbReference type="OrthoDB" id="2119945at2759"/>
<evidence type="ECO:0000256" key="1">
    <source>
        <dbReference type="SAM" id="MobiDB-lite"/>
    </source>
</evidence>
<sequence>MKAEKLVVEHNNVPHRIRVSAGPNLHSLRPLNTNDDANPMLIDTDEFIGHVMLRVRGQNQIHGYEEGQRQDGLKVMPDSEWFDKAAAAGRGNLLMSLQVVGRFKREWTGEQVVFACQFSKPFKLPPLANLVVKFFKVIDPACQLDIQGPKPYCISPALGTMNTINVLHDPVSSKSTPTERDASSLTGNPLLPSWPSPNGENLFEDTSVIILEDDLKKKNKLSSDNAARRSHFGKAKYLQKHRFVQDHVYGFELFNSFLDCSRFALKVPGLSLDLFKYLNDQPLTLALKTQDDSASFVYVLLELVPVVDDLLVCKSWNRASADYIHRVAVWTPLRPMFRDRLLEEMKTVKSLECWFEAEPGVPTFANSALVERSTTYSQWEEFLNAILAPLPKQKCSDIETQYDSNNI</sequence>
<keyword evidence="4" id="KW-1185">Reference proteome</keyword>
<dbReference type="EMBL" id="MCFF01000003">
    <property type="protein sequence ID" value="ORZ27649.1"/>
    <property type="molecule type" value="Genomic_DNA"/>
</dbReference>
<dbReference type="InParanoid" id="A0A1Y2GZC0"/>
<gene>
    <name evidence="3" type="ORF">BCR41DRAFT_392111</name>
</gene>
<dbReference type="InterPro" id="IPR013897">
    <property type="entry name" value="Duc1"/>
</dbReference>
<dbReference type="AlphaFoldDB" id="A0A1Y2GZC0"/>
<organism evidence="3 4">
    <name type="scientific">Lobosporangium transversale</name>
    <dbReference type="NCBI Taxonomy" id="64571"/>
    <lineage>
        <taxon>Eukaryota</taxon>
        <taxon>Fungi</taxon>
        <taxon>Fungi incertae sedis</taxon>
        <taxon>Mucoromycota</taxon>
        <taxon>Mortierellomycotina</taxon>
        <taxon>Mortierellomycetes</taxon>
        <taxon>Mortierellales</taxon>
        <taxon>Mortierellaceae</taxon>
        <taxon>Lobosporangium</taxon>
    </lineage>
</organism>
<dbReference type="PANTHER" id="PTHR34826">
    <property type="entry name" value="UPF0590 PROTEIN C409.17C"/>
    <property type="match status" value="1"/>
</dbReference>
<feature type="domain" description="Domain of unknown function at the cortex 1" evidence="2">
    <location>
        <begin position="16"/>
        <end position="304"/>
    </location>
</feature>
<dbReference type="Proteomes" id="UP000193648">
    <property type="component" value="Unassembled WGS sequence"/>
</dbReference>
<dbReference type="Pfam" id="PF08588">
    <property type="entry name" value="Duc1"/>
    <property type="match status" value="1"/>
</dbReference>
<name>A0A1Y2GZC0_9FUNG</name>
<evidence type="ECO:0000313" key="3">
    <source>
        <dbReference type="EMBL" id="ORZ27649.1"/>
    </source>
</evidence>
<comment type="caution">
    <text evidence="3">The sequence shown here is derived from an EMBL/GenBank/DDBJ whole genome shotgun (WGS) entry which is preliminary data.</text>
</comment>
<dbReference type="PANTHER" id="PTHR34826:SF2">
    <property type="entry name" value="UPF0590 PROTEIN C409.17C"/>
    <property type="match status" value="1"/>
</dbReference>
<evidence type="ECO:0000313" key="4">
    <source>
        <dbReference type="Proteomes" id="UP000193648"/>
    </source>
</evidence>
<feature type="region of interest" description="Disordered" evidence="1">
    <location>
        <begin position="169"/>
        <end position="199"/>
    </location>
</feature>
<evidence type="ECO:0000259" key="2">
    <source>
        <dbReference type="Pfam" id="PF08588"/>
    </source>
</evidence>